<dbReference type="SUPFAM" id="SSF56204">
    <property type="entry name" value="Hect, E3 ligase catalytic domain"/>
    <property type="match status" value="1"/>
</dbReference>
<evidence type="ECO:0000256" key="2">
    <source>
        <dbReference type="ARBA" id="ARBA00004906"/>
    </source>
</evidence>
<keyword evidence="8" id="KW-1133">Transmembrane helix</keyword>
<feature type="domain" description="HECT" evidence="9">
    <location>
        <begin position="314"/>
        <end position="659"/>
    </location>
</feature>
<dbReference type="PANTHER" id="PTHR11254">
    <property type="entry name" value="HECT DOMAIN UBIQUITIN-PROTEIN LIGASE"/>
    <property type="match status" value="1"/>
</dbReference>
<evidence type="ECO:0000313" key="10">
    <source>
        <dbReference type="EMBL" id="DAZ92906.1"/>
    </source>
</evidence>
<protein>
    <recommendedName>
        <fullName evidence="3">HECT-type E3 ubiquitin transferase</fullName>
        <ecNumber evidence="3">2.3.2.26</ecNumber>
    </recommendedName>
</protein>
<reference evidence="10" key="2">
    <citation type="journal article" date="2023" name="Microbiol Resour">
        <title>Decontamination and Annotation of the Draft Genome Sequence of the Oomycete Lagenidium giganteum ARSEF 373.</title>
        <authorList>
            <person name="Morgan W.R."/>
            <person name="Tartar A."/>
        </authorList>
    </citation>
    <scope>NUCLEOTIDE SEQUENCE</scope>
    <source>
        <strain evidence="10">ARSEF 373</strain>
    </source>
</reference>
<comment type="pathway">
    <text evidence="2">Protein modification; protein ubiquitination.</text>
</comment>
<evidence type="ECO:0000256" key="6">
    <source>
        <dbReference type="PROSITE-ProRule" id="PRU00104"/>
    </source>
</evidence>
<keyword evidence="8" id="KW-0472">Membrane</keyword>
<dbReference type="PANTHER" id="PTHR11254:SF440">
    <property type="entry name" value="E3 UBIQUITIN-PROTEIN LIGASE NEDD-4"/>
    <property type="match status" value="1"/>
</dbReference>
<dbReference type="Gene3D" id="3.90.1750.10">
    <property type="entry name" value="Hect, E3 ligase catalytic domains"/>
    <property type="match status" value="1"/>
</dbReference>
<dbReference type="AlphaFoldDB" id="A0AAV2YFT5"/>
<dbReference type="InterPro" id="IPR000569">
    <property type="entry name" value="HECT_dom"/>
</dbReference>
<keyword evidence="11" id="KW-1185">Reference proteome</keyword>
<name>A0AAV2YFT5_9STRA</name>
<comment type="catalytic activity">
    <reaction evidence="1">
        <text>S-ubiquitinyl-[E2 ubiquitin-conjugating enzyme]-L-cysteine + [acceptor protein]-L-lysine = [E2 ubiquitin-conjugating enzyme]-L-cysteine + N(6)-ubiquitinyl-[acceptor protein]-L-lysine.</text>
        <dbReference type="EC" id="2.3.2.26"/>
    </reaction>
</comment>
<dbReference type="Proteomes" id="UP001146120">
    <property type="component" value="Unassembled WGS sequence"/>
</dbReference>
<dbReference type="Gene3D" id="3.30.2410.10">
    <property type="entry name" value="Hect, E3 ligase catalytic domain"/>
    <property type="match status" value="1"/>
</dbReference>
<feature type="compositionally biased region" description="Low complexity" evidence="7">
    <location>
        <begin position="209"/>
        <end position="220"/>
    </location>
</feature>
<dbReference type="Pfam" id="PF00632">
    <property type="entry name" value="HECT"/>
    <property type="match status" value="1"/>
</dbReference>
<sequence length="659" mass="74102">MTDSYDGAANGIIWRVFVALFGLIALSLTLLWACKKCGLQSGDQLEDLRAPLVGNSAGTGHRLDKATRAAERGFIRCRCCRFENFKGSTSCALCGDDLPIANDEKAQFQSKNQSAGLSARQVRVRKRKEWQRKLDLEGHAFWFRRSMDRSRSMQASASTELDGAGGLVLVFTDVDGDWIDEADNLPVPPKSTNLADDSDDTNEANGITAAASSSPSSSNSEVADYVRLEGRKYTLISAADADPVVLPVGKRKDWTVERLREALDMASMDFPTRFAHFVVCSSSLLTPPQMRYMKLHVRRDYVGEQSLQHLACMEHRHLRSAMRINFVEESGIDAGGIQREWFMLMSDTLVDPLLELFVCTNKRDQTYYVAPMPVNAPAESKLTQLSRLHGTGRLIGRCLLEGGAMGFHLCMPLLKVLLGVPVTFQDLEQFDPELYKNLCWVLDYTGSVEDLCLTFSVSMRSGVDGEIVDVPLVPNGLELAVTEANKRQYVQRMFEHRMFDSVSDQIHALARGLYEVVPVELLMLFDYQEVDYLLCGSDEIDVDDWQRHTVVTSELTSSRVVRWFWEIVREMPTSQRRRLLHFATGCSRVPPIGFQGLTSHDGRSCLFTLKGVPYDEKMPCIRSHACFNRLDLPKYRARIEVKQMLNAALCTELYGFTTD</sequence>
<comment type="caution">
    <text evidence="10">The sequence shown here is derived from an EMBL/GenBank/DDBJ whole genome shotgun (WGS) entry which is preliminary data.</text>
</comment>
<dbReference type="Gene3D" id="3.30.2160.10">
    <property type="entry name" value="Hect, E3 ligase catalytic domain"/>
    <property type="match status" value="1"/>
</dbReference>
<evidence type="ECO:0000313" key="11">
    <source>
        <dbReference type="Proteomes" id="UP001146120"/>
    </source>
</evidence>
<dbReference type="EC" id="2.3.2.26" evidence="3"/>
<keyword evidence="4" id="KW-0808">Transferase</keyword>
<dbReference type="EMBL" id="DAKRPA010000368">
    <property type="protein sequence ID" value="DAZ92906.1"/>
    <property type="molecule type" value="Genomic_DNA"/>
</dbReference>
<dbReference type="GO" id="GO:0005737">
    <property type="term" value="C:cytoplasm"/>
    <property type="evidence" value="ECO:0007669"/>
    <property type="project" value="TreeGrafter"/>
</dbReference>
<accession>A0AAV2YFT5</accession>
<dbReference type="SMART" id="SM00119">
    <property type="entry name" value="HECTc"/>
    <property type="match status" value="1"/>
</dbReference>
<dbReference type="GO" id="GO:0061630">
    <property type="term" value="F:ubiquitin protein ligase activity"/>
    <property type="evidence" value="ECO:0007669"/>
    <property type="project" value="UniProtKB-EC"/>
</dbReference>
<evidence type="ECO:0000256" key="4">
    <source>
        <dbReference type="ARBA" id="ARBA00022679"/>
    </source>
</evidence>
<proteinExistence type="predicted"/>
<keyword evidence="5 6" id="KW-0833">Ubl conjugation pathway</keyword>
<evidence type="ECO:0000256" key="8">
    <source>
        <dbReference type="SAM" id="Phobius"/>
    </source>
</evidence>
<dbReference type="InterPro" id="IPR035983">
    <property type="entry name" value="Hect_E3_ubiquitin_ligase"/>
</dbReference>
<dbReference type="FunFam" id="3.30.2410.10:FF:000009">
    <property type="entry name" value="Probable E3 ubiquitin-protein ligase HECTD2"/>
    <property type="match status" value="1"/>
</dbReference>
<dbReference type="InterPro" id="IPR050409">
    <property type="entry name" value="E3_ubiq-protein_ligase"/>
</dbReference>
<evidence type="ECO:0000256" key="5">
    <source>
        <dbReference type="ARBA" id="ARBA00022786"/>
    </source>
</evidence>
<evidence type="ECO:0000256" key="7">
    <source>
        <dbReference type="SAM" id="MobiDB-lite"/>
    </source>
</evidence>
<dbReference type="FunFam" id="3.30.2160.10:FF:000001">
    <property type="entry name" value="E3 ubiquitin-protein ligase NEDD4-like"/>
    <property type="match status" value="1"/>
</dbReference>
<dbReference type="GO" id="GO:0016567">
    <property type="term" value="P:protein ubiquitination"/>
    <property type="evidence" value="ECO:0007669"/>
    <property type="project" value="TreeGrafter"/>
</dbReference>
<organism evidence="10 11">
    <name type="scientific">Lagenidium giganteum</name>
    <dbReference type="NCBI Taxonomy" id="4803"/>
    <lineage>
        <taxon>Eukaryota</taxon>
        <taxon>Sar</taxon>
        <taxon>Stramenopiles</taxon>
        <taxon>Oomycota</taxon>
        <taxon>Peronosporomycetes</taxon>
        <taxon>Pythiales</taxon>
        <taxon>Pythiaceae</taxon>
    </lineage>
</organism>
<dbReference type="GO" id="GO:0006511">
    <property type="term" value="P:ubiquitin-dependent protein catabolic process"/>
    <property type="evidence" value="ECO:0007669"/>
    <property type="project" value="TreeGrafter"/>
</dbReference>
<evidence type="ECO:0000259" key="9">
    <source>
        <dbReference type="PROSITE" id="PS50237"/>
    </source>
</evidence>
<dbReference type="CDD" id="cd00078">
    <property type="entry name" value="HECTc"/>
    <property type="match status" value="1"/>
</dbReference>
<reference evidence="10" key="1">
    <citation type="submission" date="2022-11" db="EMBL/GenBank/DDBJ databases">
        <authorList>
            <person name="Morgan W.R."/>
            <person name="Tartar A."/>
        </authorList>
    </citation>
    <scope>NUCLEOTIDE SEQUENCE</scope>
    <source>
        <strain evidence="10">ARSEF 373</strain>
    </source>
</reference>
<feature type="active site" description="Glycyl thioester intermediate" evidence="6">
    <location>
        <position position="626"/>
    </location>
</feature>
<dbReference type="PROSITE" id="PS50237">
    <property type="entry name" value="HECT"/>
    <property type="match status" value="1"/>
</dbReference>
<evidence type="ECO:0000256" key="1">
    <source>
        <dbReference type="ARBA" id="ARBA00000885"/>
    </source>
</evidence>
<keyword evidence="8" id="KW-0812">Transmembrane</keyword>
<feature type="region of interest" description="Disordered" evidence="7">
    <location>
        <begin position="181"/>
        <end position="220"/>
    </location>
</feature>
<evidence type="ECO:0000256" key="3">
    <source>
        <dbReference type="ARBA" id="ARBA00012485"/>
    </source>
</evidence>
<gene>
    <name evidence="10" type="ORF">N0F65_013068</name>
</gene>
<feature type="transmembrane region" description="Helical" evidence="8">
    <location>
        <begin position="12"/>
        <end position="33"/>
    </location>
</feature>